<gene>
    <name evidence="3" type="ORF">DSL64_09470</name>
</gene>
<evidence type="ECO:0008006" key="5">
    <source>
        <dbReference type="Google" id="ProtNLM"/>
    </source>
</evidence>
<dbReference type="EMBL" id="QNUL01000005">
    <property type="protein sequence ID" value="REA62472.1"/>
    <property type="molecule type" value="Genomic_DNA"/>
</dbReference>
<reference evidence="3 4" key="1">
    <citation type="submission" date="2018-07" db="EMBL/GenBank/DDBJ databases">
        <title>Dyadobacter roseus sp. nov., isolated from rose rhizosphere soil.</title>
        <authorList>
            <person name="Chen L."/>
        </authorList>
    </citation>
    <scope>NUCLEOTIDE SEQUENCE [LARGE SCALE GENOMIC DNA]</scope>
    <source>
        <strain evidence="3 4">RS19</strain>
    </source>
</reference>
<name>A0A3D8YDF4_9BACT</name>
<dbReference type="RefSeq" id="WP_115830503.1">
    <property type="nucleotide sequence ID" value="NZ_QNUL01000005.1"/>
</dbReference>
<evidence type="ECO:0000256" key="2">
    <source>
        <dbReference type="SAM" id="SignalP"/>
    </source>
</evidence>
<organism evidence="3 4">
    <name type="scientific">Dyadobacter luteus</name>
    <dbReference type="NCBI Taxonomy" id="2259619"/>
    <lineage>
        <taxon>Bacteria</taxon>
        <taxon>Pseudomonadati</taxon>
        <taxon>Bacteroidota</taxon>
        <taxon>Cytophagia</taxon>
        <taxon>Cytophagales</taxon>
        <taxon>Spirosomataceae</taxon>
        <taxon>Dyadobacter</taxon>
    </lineage>
</organism>
<keyword evidence="2" id="KW-0732">Signal</keyword>
<sequence>MKINRKLTWVMLLGMTALFTQCKDSGEDVAPDDENELITTVILKFTEQGTTNVTTFKSSDPDGEGGNPPVIDNITLKPATTYSVETQILDESKSPAVDITKEVAEEAVDHLFVYTTSPAALLAYTASDKDANNLPIGIKGQAVTGAAGTGTLKVQLRHQVGTKNGSATPGSDDVNVDFPLKVQ</sequence>
<feature type="region of interest" description="Disordered" evidence="1">
    <location>
        <begin position="162"/>
        <end position="183"/>
    </location>
</feature>
<accession>A0A3D8YDF4</accession>
<proteinExistence type="predicted"/>
<protein>
    <recommendedName>
        <fullName evidence="5">Type 1 periplasmic binding fold superfamily protein</fullName>
    </recommendedName>
</protein>
<dbReference type="Proteomes" id="UP000256373">
    <property type="component" value="Unassembled WGS sequence"/>
</dbReference>
<dbReference type="OrthoDB" id="713689at2"/>
<evidence type="ECO:0000313" key="3">
    <source>
        <dbReference type="EMBL" id="REA62472.1"/>
    </source>
</evidence>
<dbReference type="AlphaFoldDB" id="A0A3D8YDF4"/>
<keyword evidence="4" id="KW-1185">Reference proteome</keyword>
<feature type="chain" id="PRO_5017837050" description="Type 1 periplasmic binding fold superfamily protein" evidence="2">
    <location>
        <begin position="23"/>
        <end position="183"/>
    </location>
</feature>
<comment type="caution">
    <text evidence="3">The sequence shown here is derived from an EMBL/GenBank/DDBJ whole genome shotgun (WGS) entry which is preliminary data.</text>
</comment>
<evidence type="ECO:0000256" key="1">
    <source>
        <dbReference type="SAM" id="MobiDB-lite"/>
    </source>
</evidence>
<evidence type="ECO:0000313" key="4">
    <source>
        <dbReference type="Proteomes" id="UP000256373"/>
    </source>
</evidence>
<feature type="signal peptide" evidence="2">
    <location>
        <begin position="1"/>
        <end position="22"/>
    </location>
</feature>